<evidence type="ECO:0000259" key="2">
    <source>
        <dbReference type="Pfam" id="PF22725"/>
    </source>
</evidence>
<dbReference type="Pfam" id="PF01408">
    <property type="entry name" value="GFO_IDH_MocA"/>
    <property type="match status" value="1"/>
</dbReference>
<evidence type="ECO:0000259" key="1">
    <source>
        <dbReference type="Pfam" id="PF01408"/>
    </source>
</evidence>
<dbReference type="AlphaFoldDB" id="A0A0U5HAK6"/>
<dbReference type="InterPro" id="IPR008354">
    <property type="entry name" value="Glc-Fru_OxRdtase_bac"/>
</dbReference>
<organism evidence="3 4">
    <name type="scientific">Halobacterium hubeiense</name>
    <dbReference type="NCBI Taxonomy" id="1407499"/>
    <lineage>
        <taxon>Archaea</taxon>
        <taxon>Methanobacteriati</taxon>
        <taxon>Methanobacteriota</taxon>
        <taxon>Stenosarchaea group</taxon>
        <taxon>Halobacteria</taxon>
        <taxon>Halobacteriales</taxon>
        <taxon>Halobacteriaceae</taxon>
        <taxon>Halobacterium</taxon>
    </lineage>
</organism>
<accession>A0A0U5HAK6</accession>
<dbReference type="Gene3D" id="3.40.50.720">
    <property type="entry name" value="NAD(P)-binding Rossmann-like Domain"/>
    <property type="match status" value="1"/>
</dbReference>
<dbReference type="Proteomes" id="UP000066737">
    <property type="component" value="Plasmid pSTJ001"/>
</dbReference>
<dbReference type="PANTHER" id="PTHR43377">
    <property type="entry name" value="BILIVERDIN REDUCTASE A"/>
    <property type="match status" value="1"/>
</dbReference>
<dbReference type="GeneID" id="26660363"/>
<geneLocation type="plasmid" evidence="4">
    <name>pSTJ001</name>
</geneLocation>
<dbReference type="InterPro" id="IPR051450">
    <property type="entry name" value="Gfo/Idh/MocA_Oxidoreductases"/>
</dbReference>
<evidence type="ECO:0000313" key="3">
    <source>
        <dbReference type="EMBL" id="CQH63214.1"/>
    </source>
</evidence>
<dbReference type="InterPro" id="IPR055170">
    <property type="entry name" value="GFO_IDH_MocA-like_dom"/>
</dbReference>
<dbReference type="PRINTS" id="PR01775">
    <property type="entry name" value="GLFROXRDTASE"/>
</dbReference>
<dbReference type="SUPFAM" id="SSF55347">
    <property type="entry name" value="Glyceraldehyde-3-phosphate dehydrogenase-like, C-terminal domain"/>
    <property type="match status" value="1"/>
</dbReference>
<feature type="domain" description="GFO/IDH/MocA-like oxidoreductase" evidence="2">
    <location>
        <begin position="153"/>
        <end position="278"/>
    </location>
</feature>
<dbReference type="GO" id="GO:0000166">
    <property type="term" value="F:nucleotide binding"/>
    <property type="evidence" value="ECO:0007669"/>
    <property type="project" value="InterPro"/>
</dbReference>
<name>A0A0U5HAK6_9EURY</name>
<sequence>MDFEQAVDSFTDRDWQETTDGTVRLALVGLGWWTVDEAIPAIRETDLCEVTVLVSRSQEKAQRFADEAGVPHAISGDAYHDGECADEYDAVYVATPNAYHLEYVETAADLGKAVLCEKPMEATVERAEQMAAVADDAGIPLMVAYRMHTEPAVRRARELVESGAIGEPVQVYGNNSQSLLSIIDDPDQWRLDPDASGYGTSMMDLGIYPINTTRFILGSDPVSVQAQMASTHEAFREVPDERSTATAVYDDGVYAAFTATQNAYEDTELTITGMDGQLTLSPAFHMECELTVETDDRMFSVSADDVNEMTEEFDYFADRVLSGEPLYADGDHGLYDMRVLEALHESAETGATVKLQ</sequence>
<feature type="domain" description="Gfo/Idh/MocA-like oxidoreductase N-terminal" evidence="1">
    <location>
        <begin position="24"/>
        <end position="145"/>
    </location>
</feature>
<dbReference type="SUPFAM" id="SSF51735">
    <property type="entry name" value="NAD(P)-binding Rossmann-fold domains"/>
    <property type="match status" value="1"/>
</dbReference>
<dbReference type="PANTHER" id="PTHR43377:SF1">
    <property type="entry name" value="BILIVERDIN REDUCTASE A"/>
    <property type="match status" value="1"/>
</dbReference>
<dbReference type="RefSeq" id="WP_059058347.1">
    <property type="nucleotide sequence ID" value="NZ_CEML01000003.1"/>
</dbReference>
<dbReference type="KEGG" id="hhb:Hhub_4012"/>
<dbReference type="Pfam" id="PF22725">
    <property type="entry name" value="GFO_IDH_MocA_C3"/>
    <property type="match status" value="1"/>
</dbReference>
<protein>
    <submittedName>
        <fullName evidence="3">GFO family oxidoreductase</fullName>
    </submittedName>
</protein>
<dbReference type="InterPro" id="IPR000683">
    <property type="entry name" value="Gfo/Idh/MocA-like_OxRdtase_N"/>
</dbReference>
<reference evidence="4" key="1">
    <citation type="journal article" date="2016" name="Environ. Microbiol.">
        <title>The complete genome of a viable archaeum isolated from 123-million-year-old rock salt.</title>
        <authorList>
            <person name="Jaakkola S.T."/>
            <person name="Pfeiffer F."/>
            <person name="Ravantti J.J."/>
            <person name="Guo Q."/>
            <person name="Liu Y."/>
            <person name="Chen X."/>
            <person name="Ma H."/>
            <person name="Yang C."/>
            <person name="Oksanen H.M."/>
            <person name="Bamford D.H."/>
        </authorList>
    </citation>
    <scope>NUCLEOTIDE SEQUENCE</scope>
    <source>
        <strain evidence="4">JI20-1</strain>
        <plasmid evidence="4">Plasmid pSTJ001</plasmid>
    </source>
</reference>
<gene>
    <name evidence="3" type="ORF">HHUB_4012</name>
</gene>
<dbReference type="EMBL" id="LN831303">
    <property type="protein sequence ID" value="CQH63214.1"/>
    <property type="molecule type" value="Genomic_DNA"/>
</dbReference>
<dbReference type="OrthoDB" id="195534at2157"/>
<dbReference type="InterPro" id="IPR036291">
    <property type="entry name" value="NAD(P)-bd_dom_sf"/>
</dbReference>
<evidence type="ECO:0000313" key="4">
    <source>
        <dbReference type="Proteomes" id="UP000066737"/>
    </source>
</evidence>
<dbReference type="NCBIfam" id="NF041392">
    <property type="entry name" value="XylDh_Gfo6_Halo"/>
    <property type="match status" value="1"/>
</dbReference>
<proteinExistence type="predicted"/>
<dbReference type="Gene3D" id="3.30.360.10">
    <property type="entry name" value="Dihydrodipicolinate Reductase, domain 2"/>
    <property type="match status" value="1"/>
</dbReference>
<keyword evidence="4" id="KW-1185">Reference proteome</keyword>
<dbReference type="InterPro" id="IPR049838">
    <property type="entry name" value="XacA-like"/>
</dbReference>